<proteinExistence type="predicted"/>
<feature type="compositionally biased region" description="Acidic residues" evidence="1">
    <location>
        <begin position="12"/>
        <end position="23"/>
    </location>
</feature>
<dbReference type="AlphaFoldDB" id="A0A2K3KJU4"/>
<accession>A0A2K3KJU4</accession>
<protein>
    <submittedName>
        <fullName evidence="2">Uncharacterized protein</fullName>
    </submittedName>
</protein>
<feature type="region of interest" description="Disordered" evidence="1">
    <location>
        <begin position="1"/>
        <end position="23"/>
    </location>
</feature>
<dbReference type="Proteomes" id="UP000236291">
    <property type="component" value="Unassembled WGS sequence"/>
</dbReference>
<organism evidence="2 3">
    <name type="scientific">Trifolium pratense</name>
    <name type="common">Red clover</name>
    <dbReference type="NCBI Taxonomy" id="57577"/>
    <lineage>
        <taxon>Eukaryota</taxon>
        <taxon>Viridiplantae</taxon>
        <taxon>Streptophyta</taxon>
        <taxon>Embryophyta</taxon>
        <taxon>Tracheophyta</taxon>
        <taxon>Spermatophyta</taxon>
        <taxon>Magnoliopsida</taxon>
        <taxon>eudicotyledons</taxon>
        <taxon>Gunneridae</taxon>
        <taxon>Pentapetalae</taxon>
        <taxon>rosids</taxon>
        <taxon>fabids</taxon>
        <taxon>Fabales</taxon>
        <taxon>Fabaceae</taxon>
        <taxon>Papilionoideae</taxon>
        <taxon>50 kb inversion clade</taxon>
        <taxon>NPAAA clade</taxon>
        <taxon>Hologalegina</taxon>
        <taxon>IRL clade</taxon>
        <taxon>Trifolieae</taxon>
        <taxon>Trifolium</taxon>
    </lineage>
</organism>
<reference evidence="2 3" key="2">
    <citation type="journal article" date="2017" name="Front. Plant Sci.">
        <title>Gene Classification and Mining of Molecular Markers Useful in Red Clover (Trifolium pratense) Breeding.</title>
        <authorList>
            <person name="Istvanek J."/>
            <person name="Dluhosova J."/>
            <person name="Dluhos P."/>
            <person name="Patkova L."/>
            <person name="Nedelnik J."/>
            <person name="Repkova J."/>
        </authorList>
    </citation>
    <scope>NUCLEOTIDE SEQUENCE [LARGE SCALE GENOMIC DNA]</scope>
    <source>
        <strain evidence="3">cv. Tatra</strain>
        <tissue evidence="2">Young leaves</tissue>
    </source>
</reference>
<evidence type="ECO:0000313" key="3">
    <source>
        <dbReference type="Proteomes" id="UP000236291"/>
    </source>
</evidence>
<gene>
    <name evidence="2" type="ORF">L195_g063094</name>
</gene>
<evidence type="ECO:0000256" key="1">
    <source>
        <dbReference type="SAM" id="MobiDB-lite"/>
    </source>
</evidence>
<comment type="caution">
    <text evidence="2">The sequence shown here is derived from an EMBL/GenBank/DDBJ whole genome shotgun (WGS) entry which is preliminary data.</text>
</comment>
<sequence length="23" mass="2450">MGKARSAGQSADQEEDDETLVLV</sequence>
<evidence type="ECO:0000313" key="2">
    <source>
        <dbReference type="EMBL" id="PNX66529.1"/>
    </source>
</evidence>
<reference evidence="2 3" key="1">
    <citation type="journal article" date="2014" name="Am. J. Bot.">
        <title>Genome assembly and annotation for red clover (Trifolium pratense; Fabaceae).</title>
        <authorList>
            <person name="Istvanek J."/>
            <person name="Jaros M."/>
            <person name="Krenek A."/>
            <person name="Repkova J."/>
        </authorList>
    </citation>
    <scope>NUCLEOTIDE SEQUENCE [LARGE SCALE GENOMIC DNA]</scope>
    <source>
        <strain evidence="3">cv. Tatra</strain>
        <tissue evidence="2">Young leaves</tissue>
    </source>
</reference>
<name>A0A2K3KJU4_TRIPR</name>
<dbReference type="EMBL" id="ASHM01194902">
    <property type="protein sequence ID" value="PNX66529.1"/>
    <property type="molecule type" value="Genomic_DNA"/>
</dbReference>
<feature type="non-terminal residue" evidence="2">
    <location>
        <position position="23"/>
    </location>
</feature>